<feature type="region of interest" description="Disordered" evidence="3">
    <location>
        <begin position="605"/>
        <end position="630"/>
    </location>
</feature>
<dbReference type="InterPro" id="IPR004839">
    <property type="entry name" value="Aminotransferase_I/II_large"/>
</dbReference>
<keyword evidence="6" id="KW-1185">Reference proteome</keyword>
<dbReference type="EMBL" id="PUHQ01000081">
    <property type="protein sequence ID" value="KAG0657427.1"/>
    <property type="molecule type" value="Genomic_DNA"/>
</dbReference>
<reference evidence="5 6" key="1">
    <citation type="submission" date="2020-11" db="EMBL/GenBank/DDBJ databases">
        <title>Kefir isolates.</title>
        <authorList>
            <person name="Marcisauskas S."/>
            <person name="Kim Y."/>
            <person name="Blasche S."/>
        </authorList>
    </citation>
    <scope>NUCLEOTIDE SEQUENCE [LARGE SCALE GENOMIC DNA]</scope>
    <source>
        <strain evidence="5 6">KR</strain>
    </source>
</reference>
<dbReference type="SUPFAM" id="SSF53383">
    <property type="entry name" value="PLP-dependent transferases"/>
    <property type="match status" value="1"/>
</dbReference>
<proteinExistence type="inferred from homology"/>
<dbReference type="Proteomes" id="UP000777482">
    <property type="component" value="Unassembled WGS sequence"/>
</dbReference>
<evidence type="ECO:0000256" key="3">
    <source>
        <dbReference type="SAM" id="MobiDB-lite"/>
    </source>
</evidence>
<feature type="compositionally biased region" description="Low complexity" evidence="3">
    <location>
        <begin position="612"/>
        <end position="630"/>
    </location>
</feature>
<dbReference type="InterPro" id="IPR050478">
    <property type="entry name" value="Ethylene_sulfur-biosynth"/>
</dbReference>
<organism evidence="5 6">
    <name type="scientific">Rhodotorula mucilaginosa</name>
    <name type="common">Yeast</name>
    <name type="synonym">Rhodotorula rubra</name>
    <dbReference type="NCBI Taxonomy" id="5537"/>
    <lineage>
        <taxon>Eukaryota</taxon>
        <taxon>Fungi</taxon>
        <taxon>Dikarya</taxon>
        <taxon>Basidiomycota</taxon>
        <taxon>Pucciniomycotina</taxon>
        <taxon>Microbotryomycetes</taxon>
        <taxon>Sporidiobolales</taxon>
        <taxon>Sporidiobolaceae</taxon>
        <taxon>Rhodotorula</taxon>
    </lineage>
</organism>
<evidence type="ECO:0000256" key="2">
    <source>
        <dbReference type="ARBA" id="ARBA00022898"/>
    </source>
</evidence>
<evidence type="ECO:0000313" key="6">
    <source>
        <dbReference type="Proteomes" id="UP000777482"/>
    </source>
</evidence>
<dbReference type="PANTHER" id="PTHR43795">
    <property type="entry name" value="BIFUNCTIONAL ASPARTATE AMINOTRANSFERASE AND GLUTAMATE/ASPARTATE-PREPHENATE AMINOTRANSFERASE-RELATED"/>
    <property type="match status" value="1"/>
</dbReference>
<evidence type="ECO:0000259" key="4">
    <source>
        <dbReference type="Pfam" id="PF00155"/>
    </source>
</evidence>
<sequence length="887" mass="97406">MNPSKFTLSKRATAQMEATAKSPLFSAIFRTFGNQWSEENPEGIVNAGLAENSLMHDWLTRFWERQGSLRIDHTDLTYGTSILGSDRLFKALSTYFQTYFNPLEPVLPKHIATSNGLSPMIEHVAAVIADPEDAWLIPAPYYNGFVPDLNATSQVRIASVHVPHEKCNTLAEVELMHAEMERRERDSEKQKITALLLTNPHNPLGFCYSREVLLAYCRFAERWNLFLVSDEVYANSVYDAPDVPSALPFTSVLSLNVKKDAECDPARILVLYGMSKDFGANGFRAGAMVCQHNDKLLQAISANAMTMRMGSPTDILWSALLNSDELPSYLARNQRVLSRAYTYLTTWLQAHHLPYTPANAGHFVLVDFRKHVEAIADERVLEKGEEPGRRETDAEESGRFKHEIVLLNRLVDGGVYLGPGFSYACADPGFFRVTFCIRRKELEIALERIESRLSPPSSSRHKFTLSPPLTRSHFPDEHPYSRIEEYQVDRAMAAVDPRSAYPASPSNGAAPPPNPVDLARYAQATIAKSISEELDPSDRLIAMSAESKLMQHARYGFWLGTFAGGMFAFRSRFSAGRDAVRAGQLPRLFFPSAQAGPGSFQARQEAAKKAAAEATAKGAKNGGEQQAEEAAAQAMRQGRAVFFGKAIAYGILGSVIGTQVGVWTGKSAANKILEDSGRKDAIERGTQRGIARAADEIAKRTGRRIDTSRAGRAIPGAGETRSHDSAFEGVGQPDDGSAGVDYTAPGRELNKDAYGGAVGYSDRAPPQDTFPGSLADSATTSATTSSAADSAHNSRWDELRRSRAAPPSKWDTLRESNARSRIPPSGGSASGPDQSSDDGYDRAERELMANRDSASERERKRKEFEAMFEREAHGGEAADELQAKPYR</sequence>
<dbReference type="PANTHER" id="PTHR43795:SF39">
    <property type="entry name" value="AMINOTRANSFERASE CLASS I_CLASSII DOMAIN-CONTAINING PROTEIN"/>
    <property type="match status" value="1"/>
</dbReference>
<dbReference type="AlphaFoldDB" id="A0A9P7B444"/>
<dbReference type="Gene3D" id="3.40.640.10">
    <property type="entry name" value="Type I PLP-dependent aspartate aminotransferase-like (Major domain)"/>
    <property type="match status" value="1"/>
</dbReference>
<evidence type="ECO:0000256" key="1">
    <source>
        <dbReference type="ARBA" id="ARBA00007441"/>
    </source>
</evidence>
<dbReference type="GO" id="GO:0006520">
    <property type="term" value="P:amino acid metabolic process"/>
    <property type="evidence" value="ECO:0007669"/>
    <property type="project" value="TreeGrafter"/>
</dbReference>
<dbReference type="PRINTS" id="PR00753">
    <property type="entry name" value="ACCSYNTHASE"/>
</dbReference>
<dbReference type="InterPro" id="IPR015424">
    <property type="entry name" value="PyrdxlP-dep_Trfase"/>
</dbReference>
<feature type="region of interest" description="Disordered" evidence="3">
    <location>
        <begin position="698"/>
        <end position="887"/>
    </location>
</feature>
<comment type="similarity">
    <text evidence="1">Belongs to the class-I pyridoxal-phosphate-dependent aminotransferase family.</text>
</comment>
<dbReference type="InterPro" id="IPR015421">
    <property type="entry name" value="PyrdxlP-dep_Trfase_major"/>
</dbReference>
<dbReference type="PROSITE" id="PS00105">
    <property type="entry name" value="AA_TRANSFER_CLASS_1"/>
    <property type="match status" value="1"/>
</dbReference>
<name>A0A9P7B444_RHOMI</name>
<gene>
    <name evidence="5" type="ORF">C6P46_006501</name>
</gene>
<feature type="compositionally biased region" description="Basic and acidic residues" evidence="3">
    <location>
        <begin position="839"/>
        <end position="876"/>
    </location>
</feature>
<protein>
    <recommendedName>
        <fullName evidence="4">Aminotransferase class I/classII large domain-containing protein</fullName>
    </recommendedName>
</protein>
<feature type="compositionally biased region" description="Basic and acidic residues" evidence="3">
    <location>
        <begin position="698"/>
        <end position="709"/>
    </location>
</feature>
<accession>A0A9P7B444</accession>
<keyword evidence="2" id="KW-0663">Pyridoxal phosphate</keyword>
<feature type="compositionally biased region" description="Low complexity" evidence="3">
    <location>
        <begin position="775"/>
        <end position="791"/>
    </location>
</feature>
<dbReference type="Gene3D" id="3.90.1150.10">
    <property type="entry name" value="Aspartate Aminotransferase, domain 1"/>
    <property type="match status" value="1"/>
</dbReference>
<dbReference type="GO" id="GO:0008483">
    <property type="term" value="F:transaminase activity"/>
    <property type="evidence" value="ECO:0007669"/>
    <property type="project" value="TreeGrafter"/>
</dbReference>
<dbReference type="InterPro" id="IPR015422">
    <property type="entry name" value="PyrdxlP-dep_Trfase_small"/>
</dbReference>
<feature type="domain" description="Aminotransferase class I/classII large" evidence="4">
    <location>
        <begin position="50"/>
        <end position="449"/>
    </location>
</feature>
<dbReference type="Pfam" id="PF00155">
    <property type="entry name" value="Aminotran_1_2"/>
    <property type="match status" value="1"/>
</dbReference>
<evidence type="ECO:0000313" key="5">
    <source>
        <dbReference type="EMBL" id="KAG0657427.1"/>
    </source>
</evidence>
<comment type="caution">
    <text evidence="5">The sequence shown here is derived from an EMBL/GenBank/DDBJ whole genome shotgun (WGS) entry which is preliminary data.</text>
</comment>
<dbReference type="OrthoDB" id="7042322at2759"/>
<dbReference type="CDD" id="cd00609">
    <property type="entry name" value="AAT_like"/>
    <property type="match status" value="1"/>
</dbReference>
<dbReference type="InterPro" id="IPR004838">
    <property type="entry name" value="NHTrfase_class1_PyrdxlP-BS"/>
</dbReference>
<dbReference type="GO" id="GO:0030170">
    <property type="term" value="F:pyridoxal phosphate binding"/>
    <property type="evidence" value="ECO:0007669"/>
    <property type="project" value="InterPro"/>
</dbReference>
<feature type="compositionally biased region" description="Basic and acidic residues" evidence="3">
    <location>
        <begin position="792"/>
        <end position="801"/>
    </location>
</feature>